<keyword evidence="1" id="KW-1133">Transmembrane helix</keyword>
<keyword evidence="3" id="KW-1185">Reference proteome</keyword>
<comment type="caution">
    <text evidence="2">The sequence shown here is derived from an EMBL/GenBank/DDBJ whole genome shotgun (WGS) entry which is preliminary data.</text>
</comment>
<feature type="transmembrane region" description="Helical" evidence="1">
    <location>
        <begin position="23"/>
        <end position="43"/>
    </location>
</feature>
<dbReference type="AlphaFoldDB" id="A0AAP0NX92"/>
<name>A0AAP0NX92_9MAGN</name>
<sequence>MAILFVFVDLLHAYPYSFKHYSHWKYFGIGKLIITVLVYNTVLVNRMYACTVRDSTIEKQREIESRGEEKERRRARGIEKNKIGQETDFVLVSCAGLGIEPSRREQVIKAKKDISCADVADICVKALHDSTARNKSFDVCYEYMAKQGEELYELWTLMSHFMRSSTSAVEKWNQPQHGEENSNWVP</sequence>
<dbReference type="Gene3D" id="3.40.50.720">
    <property type="entry name" value="NAD(P)-binding Rossmann-like Domain"/>
    <property type="match status" value="1"/>
</dbReference>
<evidence type="ECO:0000313" key="2">
    <source>
        <dbReference type="EMBL" id="KAK9122468.1"/>
    </source>
</evidence>
<keyword evidence="1" id="KW-0812">Transmembrane</keyword>
<gene>
    <name evidence="2" type="ORF">Sjap_012070</name>
</gene>
<proteinExistence type="predicted"/>
<accession>A0AAP0NX92</accession>
<keyword evidence="1" id="KW-0472">Membrane</keyword>
<organism evidence="2 3">
    <name type="scientific">Stephania japonica</name>
    <dbReference type="NCBI Taxonomy" id="461633"/>
    <lineage>
        <taxon>Eukaryota</taxon>
        <taxon>Viridiplantae</taxon>
        <taxon>Streptophyta</taxon>
        <taxon>Embryophyta</taxon>
        <taxon>Tracheophyta</taxon>
        <taxon>Spermatophyta</taxon>
        <taxon>Magnoliopsida</taxon>
        <taxon>Ranunculales</taxon>
        <taxon>Menispermaceae</taxon>
        <taxon>Menispermoideae</taxon>
        <taxon>Cissampelideae</taxon>
        <taxon>Stephania</taxon>
    </lineage>
</organism>
<reference evidence="2 3" key="1">
    <citation type="submission" date="2024-01" db="EMBL/GenBank/DDBJ databases">
        <title>Genome assemblies of Stephania.</title>
        <authorList>
            <person name="Yang L."/>
        </authorList>
    </citation>
    <scope>NUCLEOTIDE SEQUENCE [LARGE SCALE GENOMIC DNA]</scope>
    <source>
        <strain evidence="2">QJT</strain>
        <tissue evidence="2">Leaf</tissue>
    </source>
</reference>
<evidence type="ECO:0000256" key="1">
    <source>
        <dbReference type="SAM" id="Phobius"/>
    </source>
</evidence>
<protein>
    <submittedName>
        <fullName evidence="2">Uncharacterized protein</fullName>
    </submittedName>
</protein>
<dbReference type="Proteomes" id="UP001417504">
    <property type="component" value="Unassembled WGS sequence"/>
</dbReference>
<dbReference type="EMBL" id="JBBNAE010000005">
    <property type="protein sequence ID" value="KAK9122468.1"/>
    <property type="molecule type" value="Genomic_DNA"/>
</dbReference>
<evidence type="ECO:0000313" key="3">
    <source>
        <dbReference type="Proteomes" id="UP001417504"/>
    </source>
</evidence>